<dbReference type="EMBL" id="QEFC01001756">
    <property type="protein sequence ID" value="KAE9456150.1"/>
    <property type="molecule type" value="Genomic_DNA"/>
</dbReference>
<keyword evidence="3" id="KW-1185">Reference proteome</keyword>
<gene>
    <name evidence="2" type="ORF">C3L33_11944</name>
</gene>
<feature type="compositionally biased region" description="Low complexity" evidence="1">
    <location>
        <begin position="193"/>
        <end position="205"/>
    </location>
</feature>
<reference evidence="2 3" key="1">
    <citation type="journal article" date="2019" name="Genome Biol. Evol.">
        <title>The Rhododendron genome and chromosomal organization provide insight into shared whole-genome duplications across the heath family (Ericaceae).</title>
        <authorList>
            <person name="Soza V.L."/>
            <person name="Lindsley D."/>
            <person name="Waalkes A."/>
            <person name="Ramage E."/>
            <person name="Patwardhan R.P."/>
            <person name="Burton J.N."/>
            <person name="Adey A."/>
            <person name="Kumar A."/>
            <person name="Qiu R."/>
            <person name="Shendure J."/>
            <person name="Hall B."/>
        </authorList>
    </citation>
    <scope>NUCLEOTIDE SEQUENCE [LARGE SCALE GENOMIC DNA]</scope>
    <source>
        <strain evidence="2">RSF 1966-606</strain>
    </source>
</reference>
<sequence>MGRYLRRGLKAWGYGNSIQPRIGLDLRSKSLEFDHFFSFEVGKYVMEDSALEEARVTCISRAENYRYWRKIVRLLKNVKRFQVQNWCSYSNSLSEDILNRPLKFSMPSLRQVKMINFAGSLPQLNFVKLLIEQQGGVGEDYSGKEKRGREGAVEIDIEDGECDELYDQDEVDPDDDDEVGEEEEGENQVVPRSSTPSAEAASLSSSEEESSSVMGSCNGDDGAVSLKRLREKSVTGDLSL</sequence>
<feature type="compositionally biased region" description="Acidic residues" evidence="1">
    <location>
        <begin position="166"/>
        <end position="186"/>
    </location>
</feature>
<name>A0A6A4LCT9_9ERIC</name>
<proteinExistence type="predicted"/>
<feature type="non-terminal residue" evidence="2">
    <location>
        <position position="1"/>
    </location>
</feature>
<comment type="caution">
    <text evidence="2">The sequence shown here is derived from an EMBL/GenBank/DDBJ whole genome shotgun (WGS) entry which is preliminary data.</text>
</comment>
<organism evidence="2 3">
    <name type="scientific">Rhododendron williamsianum</name>
    <dbReference type="NCBI Taxonomy" id="262921"/>
    <lineage>
        <taxon>Eukaryota</taxon>
        <taxon>Viridiplantae</taxon>
        <taxon>Streptophyta</taxon>
        <taxon>Embryophyta</taxon>
        <taxon>Tracheophyta</taxon>
        <taxon>Spermatophyta</taxon>
        <taxon>Magnoliopsida</taxon>
        <taxon>eudicotyledons</taxon>
        <taxon>Gunneridae</taxon>
        <taxon>Pentapetalae</taxon>
        <taxon>asterids</taxon>
        <taxon>Ericales</taxon>
        <taxon>Ericaceae</taxon>
        <taxon>Ericoideae</taxon>
        <taxon>Rhodoreae</taxon>
        <taxon>Rhododendron</taxon>
    </lineage>
</organism>
<evidence type="ECO:0000313" key="2">
    <source>
        <dbReference type="EMBL" id="KAE9456150.1"/>
    </source>
</evidence>
<protein>
    <submittedName>
        <fullName evidence="2">Uncharacterized protein</fullName>
    </submittedName>
</protein>
<dbReference type="Proteomes" id="UP000428333">
    <property type="component" value="Linkage Group LG07"/>
</dbReference>
<dbReference type="OrthoDB" id="1939276at2759"/>
<accession>A0A6A4LCT9</accession>
<feature type="region of interest" description="Disordered" evidence="1">
    <location>
        <begin position="166"/>
        <end position="240"/>
    </location>
</feature>
<evidence type="ECO:0000313" key="3">
    <source>
        <dbReference type="Proteomes" id="UP000428333"/>
    </source>
</evidence>
<evidence type="ECO:0000256" key="1">
    <source>
        <dbReference type="SAM" id="MobiDB-lite"/>
    </source>
</evidence>
<dbReference type="AlphaFoldDB" id="A0A6A4LCT9"/>